<name>A0A6L5QPE5_9BURK</name>
<dbReference type="InterPro" id="IPR025282">
    <property type="entry name" value="DUF4214"/>
</dbReference>
<evidence type="ECO:0000313" key="2">
    <source>
        <dbReference type="EMBL" id="MRX11535.1"/>
    </source>
</evidence>
<gene>
    <name evidence="2" type="ORF">GJ697_27285</name>
</gene>
<dbReference type="AlphaFoldDB" id="A0A6L5QPE5"/>
<dbReference type="Pfam" id="PF13946">
    <property type="entry name" value="DUF4214"/>
    <property type="match status" value="1"/>
</dbReference>
<dbReference type="InterPro" id="IPR013783">
    <property type="entry name" value="Ig-like_fold"/>
</dbReference>
<dbReference type="Proteomes" id="UP000481037">
    <property type="component" value="Unassembled WGS sequence"/>
</dbReference>
<reference evidence="2 3" key="1">
    <citation type="submission" date="2019-11" db="EMBL/GenBank/DDBJ databases">
        <title>Novel species isolated from a subtropical stream in China.</title>
        <authorList>
            <person name="Lu H."/>
        </authorList>
    </citation>
    <scope>NUCLEOTIDE SEQUENCE [LARGE SCALE GENOMIC DNA]</scope>
    <source>
        <strain evidence="2 3">FT25W</strain>
    </source>
</reference>
<keyword evidence="3" id="KW-1185">Reference proteome</keyword>
<dbReference type="InterPro" id="IPR038255">
    <property type="entry name" value="PBS_linker_sf"/>
</dbReference>
<evidence type="ECO:0000259" key="1">
    <source>
        <dbReference type="Pfam" id="PF13946"/>
    </source>
</evidence>
<feature type="domain" description="DUF4214" evidence="1">
    <location>
        <begin position="484"/>
        <end position="551"/>
    </location>
</feature>
<proteinExistence type="predicted"/>
<dbReference type="Gene3D" id="1.10.3130.20">
    <property type="entry name" value="Phycobilisome linker domain"/>
    <property type="match status" value="1"/>
</dbReference>
<sequence length="567" mass="59620">MWNVAITYEDPNNFMTDKTLFNAAIQSAVTYLNQFIVGSTTLNVTVSVSATSTGRFAGGGANYAEYTTENGLNILKAEAAAEFAAGANLNGSAADLTIYVDPTSSYFKGLYFDGGAYDAPRSVPNTMTDGLSVVLHELMHGLGINSYRDTATTQYNGIWRTVWDKYVTSANGKLYLDMPNFASHGIDPVEVSSTSVSQNNSHLGDATNLQAGYLDDIMNGLYFYGGHHYEMSQLDVLILQGLGYTVTMPDNLALSDGSLTGKGLVKPVVTGSTVSSAMTSNLLHLSGTAQAGSTTSVLEHNTLLAQAKADASGHWSLDVVIDPSLAASALVVRDGTHVIDSDKMLVSRSADAGLHLYGSAQFKQLVGGTHDDLFTAGPRGASIDGGAGLDKVAYASDTLAANTIARQGDGGYKVSNASGADLLHGVERLQFSDASVALDTGVDGVAGQAYRVYQAAFNRAPDAAGLGYWISVMDHGGSLLDVSKSFVSSKEFQDLYGAQPSNADIVGRYYQNVLHRTPDQAGFDYWVDAMKHGGTAADVLASFSQSAENIAALVGVMQNGVAYTAFG</sequence>
<dbReference type="EMBL" id="WKJM01000036">
    <property type="protein sequence ID" value="MRX11535.1"/>
    <property type="molecule type" value="Genomic_DNA"/>
</dbReference>
<dbReference type="Gene3D" id="2.60.40.10">
    <property type="entry name" value="Immunoglobulins"/>
    <property type="match status" value="1"/>
</dbReference>
<protein>
    <submittedName>
        <fullName evidence="2">DUF4214 domain-containing protein</fullName>
    </submittedName>
</protein>
<comment type="caution">
    <text evidence="2">The sequence shown here is derived from an EMBL/GenBank/DDBJ whole genome shotgun (WGS) entry which is preliminary data.</text>
</comment>
<organism evidence="2 3">
    <name type="scientific">Duganella alba</name>
    <dbReference type="NCBI Taxonomy" id="2666081"/>
    <lineage>
        <taxon>Bacteria</taxon>
        <taxon>Pseudomonadati</taxon>
        <taxon>Pseudomonadota</taxon>
        <taxon>Betaproteobacteria</taxon>
        <taxon>Burkholderiales</taxon>
        <taxon>Oxalobacteraceae</taxon>
        <taxon>Telluria group</taxon>
        <taxon>Duganella</taxon>
    </lineage>
</organism>
<evidence type="ECO:0000313" key="3">
    <source>
        <dbReference type="Proteomes" id="UP000481037"/>
    </source>
</evidence>
<accession>A0A6L5QPE5</accession>
<dbReference type="RefSeq" id="WP_154370084.1">
    <property type="nucleotide sequence ID" value="NZ_WKJM01000036.1"/>
</dbReference>